<evidence type="ECO:0000256" key="2">
    <source>
        <dbReference type="SAM" id="MobiDB-lite"/>
    </source>
</evidence>
<dbReference type="Pfam" id="PF00089">
    <property type="entry name" value="Trypsin"/>
    <property type="match status" value="1"/>
</dbReference>
<sequence>MTDHVQPICLWDAKLPASATRGTIVGFGKTENDLQTDHLQQASVHIVKPMQCFERDHDLQPFMKSTMFCASGKPGVSAWLGDSGGGFYFEEGGKWYVRGIISFTGQILNHTKHQKPKITVFTKVAKYIAWIKQHVQRFQKPSVQHRPILGSRMGVEEEDDVANDEQLDVQPEVQPDMQPDLLWCRRQWPMSSSKEEDSRVGKIAFERPNEQHGGPQNNTCAQQSSPCVVVS</sequence>
<dbReference type="InterPro" id="IPR043504">
    <property type="entry name" value="Peptidase_S1_PA_chymotrypsin"/>
</dbReference>
<dbReference type="Proteomes" id="UP000075884">
    <property type="component" value="Unassembled WGS sequence"/>
</dbReference>
<dbReference type="InterPro" id="IPR009003">
    <property type="entry name" value="Peptidase_S1_PA"/>
</dbReference>
<dbReference type="AlphaFoldDB" id="A0A182NCR3"/>
<name>A0A182NCR3_9DIPT</name>
<dbReference type="PANTHER" id="PTHR24260">
    <property type="match status" value="1"/>
</dbReference>
<reference evidence="4" key="2">
    <citation type="submission" date="2020-05" db="UniProtKB">
        <authorList>
            <consortium name="EnsemblMetazoa"/>
        </authorList>
    </citation>
    <scope>IDENTIFICATION</scope>
    <source>
        <strain evidence="4">WRAIR2</strain>
    </source>
</reference>
<keyword evidence="5" id="KW-1185">Reference proteome</keyword>
<evidence type="ECO:0000313" key="5">
    <source>
        <dbReference type="Proteomes" id="UP000075884"/>
    </source>
</evidence>
<reference evidence="5" key="1">
    <citation type="submission" date="2013-03" db="EMBL/GenBank/DDBJ databases">
        <title>The Genome Sequence of Anopheles dirus WRAIR2.</title>
        <authorList>
            <consortium name="The Broad Institute Genomics Platform"/>
            <person name="Neafsey D.E."/>
            <person name="Walton C."/>
            <person name="Walker B."/>
            <person name="Young S.K."/>
            <person name="Zeng Q."/>
            <person name="Gargeya S."/>
            <person name="Fitzgerald M."/>
            <person name="Haas B."/>
            <person name="Abouelleil A."/>
            <person name="Allen A.W."/>
            <person name="Alvarado L."/>
            <person name="Arachchi H.M."/>
            <person name="Berlin A.M."/>
            <person name="Chapman S.B."/>
            <person name="Gainer-Dewar J."/>
            <person name="Goldberg J."/>
            <person name="Griggs A."/>
            <person name="Gujja S."/>
            <person name="Hansen M."/>
            <person name="Howarth C."/>
            <person name="Imamovic A."/>
            <person name="Ireland A."/>
            <person name="Larimer J."/>
            <person name="McCowan C."/>
            <person name="Murphy C."/>
            <person name="Pearson M."/>
            <person name="Poon T.W."/>
            <person name="Priest M."/>
            <person name="Roberts A."/>
            <person name="Saif S."/>
            <person name="Shea T."/>
            <person name="Sisk P."/>
            <person name="Sykes S."/>
            <person name="Wortman J."/>
            <person name="Nusbaum C."/>
            <person name="Birren B."/>
        </authorList>
    </citation>
    <scope>NUCLEOTIDE SEQUENCE [LARGE SCALE GENOMIC DNA]</scope>
    <source>
        <strain evidence="5">WRAIR2</strain>
    </source>
</reference>
<dbReference type="InterPro" id="IPR001254">
    <property type="entry name" value="Trypsin_dom"/>
</dbReference>
<dbReference type="InterPro" id="IPR051333">
    <property type="entry name" value="CLIP_Serine_Protease"/>
</dbReference>
<dbReference type="GO" id="GO:0006508">
    <property type="term" value="P:proteolysis"/>
    <property type="evidence" value="ECO:0007669"/>
    <property type="project" value="InterPro"/>
</dbReference>
<evidence type="ECO:0000313" key="4">
    <source>
        <dbReference type="EnsemblMetazoa" id="ADIR005427-PA"/>
    </source>
</evidence>
<dbReference type="PANTHER" id="PTHR24260:SF136">
    <property type="entry name" value="GH08193P-RELATED"/>
    <property type="match status" value="1"/>
</dbReference>
<dbReference type="VEuPathDB" id="VectorBase:ADIR005427"/>
<proteinExistence type="inferred from homology"/>
<dbReference type="EnsemblMetazoa" id="ADIR005427-RA">
    <property type="protein sequence ID" value="ADIR005427-PA"/>
    <property type="gene ID" value="ADIR005427"/>
</dbReference>
<feature type="compositionally biased region" description="Polar residues" evidence="2">
    <location>
        <begin position="214"/>
        <end position="231"/>
    </location>
</feature>
<evidence type="ECO:0000259" key="3">
    <source>
        <dbReference type="PROSITE" id="PS50240"/>
    </source>
</evidence>
<accession>A0A182NCR3</accession>
<dbReference type="Gene3D" id="2.40.10.10">
    <property type="entry name" value="Trypsin-like serine proteases"/>
    <property type="match status" value="1"/>
</dbReference>
<feature type="region of interest" description="Disordered" evidence="2">
    <location>
        <begin position="191"/>
        <end position="231"/>
    </location>
</feature>
<organism evidence="4 5">
    <name type="scientific">Anopheles dirus</name>
    <dbReference type="NCBI Taxonomy" id="7168"/>
    <lineage>
        <taxon>Eukaryota</taxon>
        <taxon>Metazoa</taxon>
        <taxon>Ecdysozoa</taxon>
        <taxon>Arthropoda</taxon>
        <taxon>Hexapoda</taxon>
        <taxon>Insecta</taxon>
        <taxon>Pterygota</taxon>
        <taxon>Neoptera</taxon>
        <taxon>Endopterygota</taxon>
        <taxon>Diptera</taxon>
        <taxon>Nematocera</taxon>
        <taxon>Culicoidea</taxon>
        <taxon>Culicidae</taxon>
        <taxon>Anophelinae</taxon>
        <taxon>Anopheles</taxon>
    </lineage>
</organism>
<evidence type="ECO:0000256" key="1">
    <source>
        <dbReference type="ARBA" id="ARBA00024195"/>
    </source>
</evidence>
<dbReference type="STRING" id="7168.A0A182NCR3"/>
<feature type="domain" description="Peptidase S1" evidence="3">
    <location>
        <begin position="1"/>
        <end position="136"/>
    </location>
</feature>
<dbReference type="GO" id="GO:0004252">
    <property type="term" value="F:serine-type endopeptidase activity"/>
    <property type="evidence" value="ECO:0007669"/>
    <property type="project" value="InterPro"/>
</dbReference>
<dbReference type="SUPFAM" id="SSF50494">
    <property type="entry name" value="Trypsin-like serine proteases"/>
    <property type="match status" value="1"/>
</dbReference>
<protein>
    <recommendedName>
        <fullName evidence="3">Peptidase S1 domain-containing protein</fullName>
    </recommendedName>
</protein>
<feature type="compositionally biased region" description="Basic and acidic residues" evidence="2">
    <location>
        <begin position="193"/>
        <end position="210"/>
    </location>
</feature>
<dbReference type="PROSITE" id="PS50240">
    <property type="entry name" value="TRYPSIN_DOM"/>
    <property type="match status" value="1"/>
</dbReference>
<comment type="similarity">
    <text evidence="1">Belongs to the peptidase S1 family. CLIP subfamily.</text>
</comment>